<name>A0A4V6S1M2_9APHY</name>
<evidence type="ECO:0000313" key="6">
    <source>
        <dbReference type="EMBL" id="THH21853.1"/>
    </source>
</evidence>
<keyword evidence="7" id="KW-1185">Reference proteome</keyword>
<feature type="compositionally biased region" description="Polar residues" evidence="4">
    <location>
        <begin position="68"/>
        <end position="78"/>
    </location>
</feature>
<dbReference type="SUPFAM" id="SSF53474">
    <property type="entry name" value="alpha/beta-Hydrolases"/>
    <property type="match status" value="1"/>
</dbReference>
<feature type="region of interest" description="Disordered" evidence="4">
    <location>
        <begin position="1"/>
        <end position="31"/>
    </location>
</feature>
<proteinExistence type="inferred from homology"/>
<dbReference type="Pfam" id="PF12656">
    <property type="entry name" value="G-patch_2"/>
    <property type="match status" value="1"/>
</dbReference>
<feature type="domain" description="Spp2/MOS2 G-patch" evidence="5">
    <location>
        <begin position="168"/>
        <end position="238"/>
    </location>
</feature>
<comment type="similarity">
    <text evidence="2">Belongs to the SPP2 family.</text>
</comment>
<dbReference type="EMBL" id="SGPM01000427">
    <property type="protein sequence ID" value="THH21853.1"/>
    <property type="molecule type" value="Genomic_DNA"/>
</dbReference>
<dbReference type="InterPro" id="IPR045166">
    <property type="entry name" value="Spp2-like"/>
</dbReference>
<dbReference type="AlphaFoldDB" id="A0A4V6S1M2"/>
<reference evidence="6 7" key="1">
    <citation type="submission" date="2019-02" db="EMBL/GenBank/DDBJ databases">
        <title>Genome sequencing of the rare red list fungi Antrodiella citrinella (Flaviporus citrinellus).</title>
        <authorList>
            <person name="Buettner E."/>
            <person name="Kellner H."/>
        </authorList>
    </citation>
    <scope>NUCLEOTIDE SEQUENCE [LARGE SCALE GENOMIC DNA]</scope>
    <source>
        <strain evidence="6 7">DSM 108506</strain>
    </source>
</reference>
<dbReference type="Proteomes" id="UP000308730">
    <property type="component" value="Unassembled WGS sequence"/>
</dbReference>
<dbReference type="GO" id="GO:0005681">
    <property type="term" value="C:spliceosomal complex"/>
    <property type="evidence" value="ECO:0007669"/>
    <property type="project" value="TreeGrafter"/>
</dbReference>
<dbReference type="PANTHER" id="PTHR15818">
    <property type="entry name" value="G PATCH AND KOW-CONTAINING"/>
    <property type="match status" value="1"/>
</dbReference>
<dbReference type="CDD" id="cd12809">
    <property type="entry name" value="Esterase_713_like-2"/>
    <property type="match status" value="1"/>
</dbReference>
<sequence length="725" mass="79451">MSFSAHSRLSPLTGFTKKPEPEGPLVIPALKDRDWRDLARKRKQLYIPPSAAPATGADGSVGGLGTKDSINSGPQLSGLQLKPKRTKEEKGEDEQMADADATAAEAKEAEDAKVKTEAETDDERALRAVLAAAQSTDENGTYNGPIIDIIPTPVTEDDAYKQDVAVLPESASLQDYERVPVSQFGAALLRGMGWKEGEVASRSKRFHGKGQDGKQKGLIEPWVPTARPALLGIGAKEKELLDDGSTKKKFKGRPDKKYIPVVKVERGGISDGTILPRPLTVDLAIGPIRNDSAYARSPNRACSGGLSQPLNQLHPDSKPNGRVQNVDLTKPPSAQELWRQEHSISPKQYRGWFQLSVEEKRPYREAAKAARAELVKSIVEASDRVESKKALRILNSQLRLKGRQTIKVKPPVKALRPFFLFLSTPHFRDYFYIGGHYVADPDSSSLHADGQIYVERLTPASGVTKQYPLLMIHGSGMTGTNFLNTPDGRMGWADWFLGQGYTVYLMDQPSRGRSPWLQNIDGPQTVFSTELVESMFTATARFDLWPNATLHTQWPGNGSVGDAVFDEFYASMVPLLSTDVESATKNQKALVDLVDKIGPIHLLTHSQSGLFGWSLADARPRHIKSLTALEPGGPPFTGDILTPNETTRLYGLTDIPLHYVPPLPHNSSSALNKDKIIVNDPASDGYICFAQSPPLRVLPHLEDVPVRVVTSEARWHGSPWKRGGG</sequence>
<protein>
    <recommendedName>
        <fullName evidence="5">Spp2/MOS2 G-patch domain-containing protein</fullName>
    </recommendedName>
</protein>
<evidence type="ECO:0000256" key="2">
    <source>
        <dbReference type="ARBA" id="ARBA00008576"/>
    </source>
</evidence>
<dbReference type="GO" id="GO:0000398">
    <property type="term" value="P:mRNA splicing, via spliceosome"/>
    <property type="evidence" value="ECO:0007669"/>
    <property type="project" value="InterPro"/>
</dbReference>
<dbReference type="PANTHER" id="PTHR15818:SF2">
    <property type="entry name" value="G-PATCH DOMAIN AND KOW MOTIFS-CONTAINING PROTEIN"/>
    <property type="match status" value="1"/>
</dbReference>
<dbReference type="InterPro" id="IPR026822">
    <property type="entry name" value="Spp2/MOS2_G-patch"/>
</dbReference>
<organism evidence="6 7">
    <name type="scientific">Antrodiella citrinella</name>
    <dbReference type="NCBI Taxonomy" id="2447956"/>
    <lineage>
        <taxon>Eukaryota</taxon>
        <taxon>Fungi</taxon>
        <taxon>Dikarya</taxon>
        <taxon>Basidiomycota</taxon>
        <taxon>Agaricomycotina</taxon>
        <taxon>Agaricomycetes</taxon>
        <taxon>Polyporales</taxon>
        <taxon>Steccherinaceae</taxon>
        <taxon>Antrodiella</taxon>
    </lineage>
</organism>
<feature type="compositionally biased region" description="Basic and acidic residues" evidence="4">
    <location>
        <begin position="105"/>
        <end position="122"/>
    </location>
</feature>
<evidence type="ECO:0000256" key="1">
    <source>
        <dbReference type="ARBA" id="ARBA00004123"/>
    </source>
</evidence>
<evidence type="ECO:0000313" key="7">
    <source>
        <dbReference type="Proteomes" id="UP000308730"/>
    </source>
</evidence>
<dbReference type="InterPro" id="IPR029058">
    <property type="entry name" value="AB_hydrolase_fold"/>
</dbReference>
<keyword evidence="3" id="KW-0539">Nucleus</keyword>
<feature type="region of interest" description="Disordered" evidence="4">
    <location>
        <begin position="44"/>
        <end position="122"/>
    </location>
</feature>
<gene>
    <name evidence="6" type="ORF">EUX98_g8264</name>
</gene>
<evidence type="ECO:0000256" key="3">
    <source>
        <dbReference type="ARBA" id="ARBA00023242"/>
    </source>
</evidence>
<dbReference type="Gene3D" id="3.40.50.1820">
    <property type="entry name" value="alpha/beta hydrolase"/>
    <property type="match status" value="1"/>
</dbReference>
<accession>A0A4V6S1M2</accession>
<comment type="subcellular location">
    <subcellularLocation>
        <location evidence="1">Nucleus</location>
    </subcellularLocation>
</comment>
<evidence type="ECO:0000256" key="4">
    <source>
        <dbReference type="SAM" id="MobiDB-lite"/>
    </source>
</evidence>
<dbReference type="OrthoDB" id="9978720at2759"/>
<evidence type="ECO:0000259" key="5">
    <source>
        <dbReference type="Pfam" id="PF12656"/>
    </source>
</evidence>
<feature type="region of interest" description="Disordered" evidence="4">
    <location>
        <begin position="296"/>
        <end position="322"/>
    </location>
</feature>
<comment type="caution">
    <text evidence="6">The sequence shown here is derived from an EMBL/GenBank/DDBJ whole genome shotgun (WGS) entry which is preliminary data.</text>
</comment>